<accession>X1P6D5</accession>
<dbReference type="InterPro" id="IPR013762">
    <property type="entry name" value="Integrase-like_cat_sf"/>
</dbReference>
<feature type="non-terminal residue" evidence="2">
    <location>
        <position position="1"/>
    </location>
</feature>
<sequence>NGKPLSPHAFRHARATILLQSCDVTAVADFLGNTPEMVMKVYGHNQVDTKKLAERDSVIFGRTTQEQEPGKTIEQKIAGLTDGLNK</sequence>
<evidence type="ECO:0000313" key="2">
    <source>
        <dbReference type="EMBL" id="GAI51423.1"/>
    </source>
</evidence>
<proteinExistence type="predicted"/>
<keyword evidence="1" id="KW-0233">DNA recombination</keyword>
<evidence type="ECO:0000256" key="1">
    <source>
        <dbReference type="ARBA" id="ARBA00023172"/>
    </source>
</evidence>
<comment type="caution">
    <text evidence="2">The sequence shown here is derived from an EMBL/GenBank/DDBJ whole genome shotgun (WGS) entry which is preliminary data.</text>
</comment>
<dbReference type="SUPFAM" id="SSF56349">
    <property type="entry name" value="DNA breaking-rejoining enzymes"/>
    <property type="match status" value="1"/>
</dbReference>
<organism evidence="2">
    <name type="scientific">marine sediment metagenome</name>
    <dbReference type="NCBI Taxonomy" id="412755"/>
    <lineage>
        <taxon>unclassified sequences</taxon>
        <taxon>metagenomes</taxon>
        <taxon>ecological metagenomes</taxon>
    </lineage>
</organism>
<dbReference type="Gene3D" id="1.10.443.10">
    <property type="entry name" value="Intergrase catalytic core"/>
    <property type="match status" value="1"/>
</dbReference>
<dbReference type="GO" id="GO:0003677">
    <property type="term" value="F:DNA binding"/>
    <property type="evidence" value="ECO:0007669"/>
    <property type="project" value="InterPro"/>
</dbReference>
<name>X1P6D5_9ZZZZ</name>
<evidence type="ECO:0008006" key="3">
    <source>
        <dbReference type="Google" id="ProtNLM"/>
    </source>
</evidence>
<dbReference type="AlphaFoldDB" id="X1P6D5"/>
<dbReference type="GO" id="GO:0015074">
    <property type="term" value="P:DNA integration"/>
    <property type="evidence" value="ECO:0007669"/>
    <property type="project" value="InterPro"/>
</dbReference>
<dbReference type="EMBL" id="BARV01042841">
    <property type="protein sequence ID" value="GAI51423.1"/>
    <property type="molecule type" value="Genomic_DNA"/>
</dbReference>
<dbReference type="GO" id="GO:0006310">
    <property type="term" value="P:DNA recombination"/>
    <property type="evidence" value="ECO:0007669"/>
    <property type="project" value="UniProtKB-KW"/>
</dbReference>
<gene>
    <name evidence="2" type="ORF">S06H3_64232</name>
</gene>
<reference evidence="2" key="1">
    <citation type="journal article" date="2014" name="Front. Microbiol.">
        <title>High frequency of phylogenetically diverse reductive dehalogenase-homologous genes in deep subseafloor sedimentary metagenomes.</title>
        <authorList>
            <person name="Kawai M."/>
            <person name="Futagami T."/>
            <person name="Toyoda A."/>
            <person name="Takaki Y."/>
            <person name="Nishi S."/>
            <person name="Hori S."/>
            <person name="Arai W."/>
            <person name="Tsubouchi T."/>
            <person name="Morono Y."/>
            <person name="Uchiyama I."/>
            <person name="Ito T."/>
            <person name="Fujiyama A."/>
            <person name="Inagaki F."/>
            <person name="Takami H."/>
        </authorList>
    </citation>
    <scope>NUCLEOTIDE SEQUENCE</scope>
    <source>
        <strain evidence="2">Expedition CK06-06</strain>
    </source>
</reference>
<dbReference type="InterPro" id="IPR011010">
    <property type="entry name" value="DNA_brk_join_enz"/>
</dbReference>
<protein>
    <recommendedName>
        <fullName evidence="3">Tyr recombinase domain-containing protein</fullName>
    </recommendedName>
</protein>